<dbReference type="PROSITE" id="PS00893">
    <property type="entry name" value="NUDIX_BOX"/>
    <property type="match status" value="1"/>
</dbReference>
<dbReference type="PANTHER" id="PTHR43046">
    <property type="entry name" value="GDP-MANNOSE MANNOSYL HYDROLASE"/>
    <property type="match status" value="1"/>
</dbReference>
<dbReference type="Gene3D" id="3.90.79.10">
    <property type="entry name" value="Nucleoside Triphosphate Pyrophosphohydrolase"/>
    <property type="match status" value="1"/>
</dbReference>
<dbReference type="Pfam" id="PF00293">
    <property type="entry name" value="NUDIX"/>
    <property type="match status" value="1"/>
</dbReference>
<evidence type="ECO:0000256" key="1">
    <source>
        <dbReference type="ARBA" id="ARBA00001946"/>
    </source>
</evidence>
<dbReference type="InterPro" id="IPR015797">
    <property type="entry name" value="NUDIX_hydrolase-like_dom_sf"/>
</dbReference>
<comment type="caution">
    <text evidence="5">The sequence shown here is derived from an EMBL/GenBank/DDBJ whole genome shotgun (WGS) entry which is preliminary data.</text>
</comment>
<evidence type="ECO:0000313" key="5">
    <source>
        <dbReference type="EMBL" id="MBE1504798.1"/>
    </source>
</evidence>
<keyword evidence="2 3" id="KW-0378">Hydrolase</keyword>
<proteinExistence type="inferred from homology"/>
<evidence type="ECO:0000313" key="6">
    <source>
        <dbReference type="Proteomes" id="UP000620262"/>
    </source>
</evidence>
<accession>A0ABR9INN0</accession>
<name>A0ABR9INN0_RHIVS</name>
<dbReference type="PROSITE" id="PS51462">
    <property type="entry name" value="NUDIX"/>
    <property type="match status" value="1"/>
</dbReference>
<dbReference type="PRINTS" id="PR00502">
    <property type="entry name" value="NUDIXFAMILY"/>
</dbReference>
<dbReference type="InterPro" id="IPR020084">
    <property type="entry name" value="NUDIX_hydrolase_CS"/>
</dbReference>
<dbReference type="RefSeq" id="WP_192728771.1">
    <property type="nucleotide sequence ID" value="NZ_BAAAVL010000007.1"/>
</dbReference>
<organism evidence="5 6">
    <name type="scientific">Rhizobium viscosum</name>
    <name type="common">Arthrobacter viscosus</name>
    <dbReference type="NCBI Taxonomy" id="1673"/>
    <lineage>
        <taxon>Bacteria</taxon>
        <taxon>Pseudomonadati</taxon>
        <taxon>Pseudomonadota</taxon>
        <taxon>Alphaproteobacteria</taxon>
        <taxon>Hyphomicrobiales</taxon>
        <taxon>Rhizobiaceae</taxon>
        <taxon>Rhizobium/Agrobacterium group</taxon>
        <taxon>Rhizobium</taxon>
    </lineage>
</organism>
<sequence>MSEEIFQALIRQYPDARLTAAEQPLLEADFEAQKHKHFSRRALGGAIGIIHNARGQVVLAKRSGMHAGWSLPGGTVEEGEDFSVAFRREILEEIGVSLDGVDLIELERKKFISPKGETFDFLLAVFEARIGEDELPGPTDDALAEGLEIDLFYPADIPPEMILGDRQKLAHHLKISGALDPSL</sequence>
<reference evidence="5 6" key="1">
    <citation type="submission" date="2020-10" db="EMBL/GenBank/DDBJ databases">
        <title>Sequencing the genomes of 1000 actinobacteria strains.</title>
        <authorList>
            <person name="Klenk H.-P."/>
        </authorList>
    </citation>
    <scope>NUCLEOTIDE SEQUENCE [LARGE SCALE GENOMIC DNA]</scope>
    <source>
        <strain evidence="5 6">DSM 7307</strain>
    </source>
</reference>
<dbReference type="EMBL" id="JADBEC010000001">
    <property type="protein sequence ID" value="MBE1504798.1"/>
    <property type="molecule type" value="Genomic_DNA"/>
</dbReference>
<gene>
    <name evidence="5" type="ORF">H4W29_001979</name>
</gene>
<dbReference type="Proteomes" id="UP000620262">
    <property type="component" value="Unassembled WGS sequence"/>
</dbReference>
<comment type="similarity">
    <text evidence="3">Belongs to the Nudix hydrolase family.</text>
</comment>
<evidence type="ECO:0000256" key="3">
    <source>
        <dbReference type="RuleBase" id="RU003476"/>
    </source>
</evidence>
<protein>
    <submittedName>
        <fullName evidence="5">ADP-ribose pyrophosphatase YjhB (NUDIX family)</fullName>
    </submittedName>
</protein>
<feature type="domain" description="Nudix hydrolase" evidence="4">
    <location>
        <begin position="40"/>
        <end position="174"/>
    </location>
</feature>
<keyword evidence="6" id="KW-1185">Reference proteome</keyword>
<dbReference type="PANTHER" id="PTHR43046:SF14">
    <property type="entry name" value="MUTT_NUDIX FAMILY PROTEIN"/>
    <property type="match status" value="1"/>
</dbReference>
<dbReference type="InterPro" id="IPR020476">
    <property type="entry name" value="Nudix_hydrolase"/>
</dbReference>
<dbReference type="InterPro" id="IPR000086">
    <property type="entry name" value="NUDIX_hydrolase_dom"/>
</dbReference>
<evidence type="ECO:0000259" key="4">
    <source>
        <dbReference type="PROSITE" id="PS51462"/>
    </source>
</evidence>
<dbReference type="SUPFAM" id="SSF55811">
    <property type="entry name" value="Nudix"/>
    <property type="match status" value="1"/>
</dbReference>
<dbReference type="CDD" id="cd02883">
    <property type="entry name" value="NUDIX_Hydrolase"/>
    <property type="match status" value="1"/>
</dbReference>
<comment type="cofactor">
    <cofactor evidence="1">
        <name>Mg(2+)</name>
        <dbReference type="ChEBI" id="CHEBI:18420"/>
    </cofactor>
</comment>
<evidence type="ECO:0000256" key="2">
    <source>
        <dbReference type="ARBA" id="ARBA00022801"/>
    </source>
</evidence>